<dbReference type="GO" id="GO:0016747">
    <property type="term" value="F:acyltransferase activity, transferring groups other than amino-acyl groups"/>
    <property type="evidence" value="ECO:0007669"/>
    <property type="project" value="InterPro"/>
</dbReference>
<comment type="caution">
    <text evidence="2">The sequence shown here is derived from an EMBL/GenBank/DDBJ whole genome shotgun (WGS) entry which is preliminary data.</text>
</comment>
<keyword evidence="2" id="KW-0012">Acyltransferase</keyword>
<dbReference type="EC" id="2.3.1.202" evidence="2"/>
<keyword evidence="2" id="KW-0808">Transferase</keyword>
<evidence type="ECO:0000313" key="3">
    <source>
        <dbReference type="Proteomes" id="UP000279446"/>
    </source>
</evidence>
<dbReference type="EMBL" id="RZNY01000022">
    <property type="protein sequence ID" value="RUT42997.1"/>
    <property type="molecule type" value="Genomic_DNA"/>
</dbReference>
<reference evidence="2 3" key="1">
    <citation type="submission" date="2018-12" db="EMBL/GenBank/DDBJ databases">
        <authorList>
            <person name="Sun L."/>
            <person name="Chen Z."/>
        </authorList>
    </citation>
    <scope>NUCLEOTIDE SEQUENCE [LARGE SCALE GENOMIC DNA]</scope>
    <source>
        <strain evidence="2 3">DSM 15890</strain>
    </source>
</reference>
<dbReference type="InterPro" id="IPR016181">
    <property type="entry name" value="Acyl_CoA_acyltransferase"/>
</dbReference>
<proteinExistence type="predicted"/>
<dbReference type="RefSeq" id="WP_127194054.1">
    <property type="nucleotide sequence ID" value="NZ_RZNY01000022.1"/>
</dbReference>
<feature type="domain" description="N-acetyltransferase" evidence="1">
    <location>
        <begin position="4"/>
        <end position="131"/>
    </location>
</feature>
<dbReference type="PANTHER" id="PTHR43415:SF3">
    <property type="entry name" value="GNAT-FAMILY ACETYLTRANSFERASE"/>
    <property type="match status" value="1"/>
</dbReference>
<dbReference type="AlphaFoldDB" id="A0A433Y4F5"/>
<gene>
    <name evidence="2" type="primary">pseH</name>
    <name evidence="2" type="ORF">EJP82_21195</name>
</gene>
<dbReference type="OrthoDB" id="9795206at2"/>
<dbReference type="InterPro" id="IPR020036">
    <property type="entry name" value="PseH"/>
</dbReference>
<dbReference type="Proteomes" id="UP000279446">
    <property type="component" value="Unassembled WGS sequence"/>
</dbReference>
<dbReference type="InterPro" id="IPR000182">
    <property type="entry name" value="GNAT_dom"/>
</dbReference>
<dbReference type="Gene3D" id="3.40.630.30">
    <property type="match status" value="1"/>
</dbReference>
<keyword evidence="3" id="KW-1185">Reference proteome</keyword>
<evidence type="ECO:0000259" key="1">
    <source>
        <dbReference type="Pfam" id="PF13302"/>
    </source>
</evidence>
<protein>
    <submittedName>
        <fullName evidence="2">UDP-4-amino-4, 6-dideoxy-N-acetyl-beta-L-altrosamine N-acetyltransferase</fullName>
        <ecNumber evidence="2">2.3.1.202</ecNumber>
    </submittedName>
</protein>
<evidence type="ECO:0000313" key="2">
    <source>
        <dbReference type="EMBL" id="RUT42997.1"/>
    </source>
</evidence>
<sequence>MIKFVKLRQYHLEQVMRWRTHPNVTRYMFTDIEENMDHQLSWYTKISNDNSQKHWLISYNDRLIGVVSLNDIQWEHSRCSWGLYIGEFDVKLIGGLIAPHMYQYVFETLKLKKITAEVLGKNEKARKTHLMHGCREVGVYKNHIFKYGEFDDVYLYELMDYEWQEKRNRYVHLKTEFEE</sequence>
<name>A0A433Y4F5_9BACL</name>
<dbReference type="SUPFAM" id="SSF55729">
    <property type="entry name" value="Acyl-CoA N-acyltransferases (Nat)"/>
    <property type="match status" value="1"/>
</dbReference>
<accession>A0A433Y4F5</accession>
<organism evidence="2 3">
    <name type="scientific">Paenibacillus anaericanus</name>
    <dbReference type="NCBI Taxonomy" id="170367"/>
    <lineage>
        <taxon>Bacteria</taxon>
        <taxon>Bacillati</taxon>
        <taxon>Bacillota</taxon>
        <taxon>Bacilli</taxon>
        <taxon>Bacillales</taxon>
        <taxon>Paenibacillaceae</taxon>
        <taxon>Paenibacillus</taxon>
    </lineage>
</organism>
<dbReference type="PANTHER" id="PTHR43415">
    <property type="entry name" value="SPERMIDINE N(1)-ACETYLTRANSFERASE"/>
    <property type="match status" value="1"/>
</dbReference>
<dbReference type="Pfam" id="PF13302">
    <property type="entry name" value="Acetyltransf_3"/>
    <property type="match status" value="1"/>
</dbReference>
<dbReference type="NCBIfam" id="TIGR03585">
    <property type="entry name" value="PseH"/>
    <property type="match status" value="1"/>
</dbReference>